<protein>
    <submittedName>
        <fullName evidence="1">Uncharacterized protein</fullName>
    </submittedName>
</protein>
<comment type="caution">
    <text evidence="1">The sequence shown here is derived from an EMBL/GenBank/DDBJ whole genome shotgun (WGS) entry which is preliminary data.</text>
</comment>
<name>A0A426XY30_ENSVE</name>
<proteinExistence type="predicted"/>
<dbReference type="AlphaFoldDB" id="A0A426XY30"/>
<gene>
    <name evidence="1" type="ORF">B296_00050431</name>
</gene>
<dbReference type="EMBL" id="AMZH03016615">
    <property type="protein sequence ID" value="RRT44211.1"/>
    <property type="molecule type" value="Genomic_DNA"/>
</dbReference>
<reference evidence="1 2" key="1">
    <citation type="journal article" date="2014" name="Agronomy (Basel)">
        <title>A Draft Genome Sequence for Ensete ventricosum, the Drought-Tolerant Tree Against Hunger.</title>
        <authorList>
            <person name="Harrison J."/>
            <person name="Moore K.A."/>
            <person name="Paszkiewicz K."/>
            <person name="Jones T."/>
            <person name="Grant M."/>
            <person name="Ambacheew D."/>
            <person name="Muzemil S."/>
            <person name="Studholme D.J."/>
        </authorList>
    </citation>
    <scope>NUCLEOTIDE SEQUENCE [LARGE SCALE GENOMIC DNA]</scope>
</reference>
<sequence length="81" mass="8835">MWAAKRGPTCPLPYADSDCGLRKAATPPFWVRWWVAPLHAANVAAPPDATQRIAGATRRARALRGTQWAASGKRTIRVLAK</sequence>
<dbReference type="Proteomes" id="UP000287651">
    <property type="component" value="Unassembled WGS sequence"/>
</dbReference>
<accession>A0A426XY30</accession>
<evidence type="ECO:0000313" key="1">
    <source>
        <dbReference type="EMBL" id="RRT44211.1"/>
    </source>
</evidence>
<evidence type="ECO:0000313" key="2">
    <source>
        <dbReference type="Proteomes" id="UP000287651"/>
    </source>
</evidence>
<organism evidence="1 2">
    <name type="scientific">Ensete ventricosum</name>
    <name type="common">Abyssinian banana</name>
    <name type="synonym">Musa ensete</name>
    <dbReference type="NCBI Taxonomy" id="4639"/>
    <lineage>
        <taxon>Eukaryota</taxon>
        <taxon>Viridiplantae</taxon>
        <taxon>Streptophyta</taxon>
        <taxon>Embryophyta</taxon>
        <taxon>Tracheophyta</taxon>
        <taxon>Spermatophyta</taxon>
        <taxon>Magnoliopsida</taxon>
        <taxon>Liliopsida</taxon>
        <taxon>Zingiberales</taxon>
        <taxon>Musaceae</taxon>
        <taxon>Ensete</taxon>
    </lineage>
</organism>